<evidence type="ECO:0000313" key="2">
    <source>
        <dbReference type="Proteomes" id="UP000327044"/>
    </source>
</evidence>
<dbReference type="EMBL" id="VVIM01001539">
    <property type="protein sequence ID" value="KAB0790293.1"/>
    <property type="molecule type" value="Genomic_DNA"/>
</dbReference>
<keyword evidence="2" id="KW-1185">Reference proteome</keyword>
<protein>
    <recommendedName>
        <fullName evidence="3">DUF659 domain-containing protein</fullName>
    </recommendedName>
</protein>
<evidence type="ECO:0000313" key="1">
    <source>
        <dbReference type="EMBL" id="KAB0790293.1"/>
    </source>
</evidence>
<comment type="caution">
    <text evidence="1">The sequence shown here is derived from an EMBL/GenBank/DDBJ whole genome shotgun (WGS) entry which is preliminary data.</text>
</comment>
<dbReference type="InParanoid" id="A0A5N3ZZ00"/>
<organism evidence="1 2">
    <name type="scientific">Photinus pyralis</name>
    <name type="common">Common eastern firefly</name>
    <name type="synonym">Lampyris pyralis</name>
    <dbReference type="NCBI Taxonomy" id="7054"/>
    <lineage>
        <taxon>Eukaryota</taxon>
        <taxon>Metazoa</taxon>
        <taxon>Ecdysozoa</taxon>
        <taxon>Arthropoda</taxon>
        <taxon>Hexapoda</taxon>
        <taxon>Insecta</taxon>
        <taxon>Pterygota</taxon>
        <taxon>Neoptera</taxon>
        <taxon>Endopterygota</taxon>
        <taxon>Coleoptera</taxon>
        <taxon>Polyphaga</taxon>
        <taxon>Elateriformia</taxon>
        <taxon>Elateroidea</taxon>
        <taxon>Lampyridae</taxon>
        <taxon>Lampyrinae</taxon>
        <taxon>Photinus</taxon>
    </lineage>
</organism>
<evidence type="ECO:0008006" key="3">
    <source>
        <dbReference type="Google" id="ProtNLM"/>
    </source>
</evidence>
<name>A0A5N3ZZ00_PHOPY</name>
<reference evidence="1 2" key="1">
    <citation type="journal article" date="2018" name="Elife">
        <title>Firefly genomes illuminate parallel origins of bioluminescence in beetles.</title>
        <authorList>
            <person name="Fallon T.R."/>
            <person name="Lower S.E."/>
            <person name="Chang C.H."/>
            <person name="Bessho-Uehara M."/>
            <person name="Martin G.J."/>
            <person name="Bewick A.J."/>
            <person name="Behringer M."/>
            <person name="Debat H.J."/>
            <person name="Wong I."/>
            <person name="Day J.C."/>
            <person name="Suvorov A."/>
            <person name="Silva C.J."/>
            <person name="Stanger-Hall K.F."/>
            <person name="Hall D.W."/>
            <person name="Schmitz R.J."/>
            <person name="Nelson D.R."/>
            <person name="Lewis S.M."/>
            <person name="Shigenobu S."/>
            <person name="Bybee S.M."/>
            <person name="Larracuente A.M."/>
            <person name="Oba Y."/>
            <person name="Weng J.K."/>
        </authorList>
    </citation>
    <scope>NUCLEOTIDE SEQUENCE [LARGE SCALE GENOMIC DNA]</scope>
    <source>
        <strain evidence="1">1611_PpyrPB1</strain>
        <tissue evidence="1">Whole body</tissue>
    </source>
</reference>
<proteinExistence type="predicted"/>
<sequence length="110" mass="12618">MLIGILHEDKSSKSYLIYSKQLDKTNNVTITRCIQEGLSHFYLPGTIPSERVLLMLSDAAPYMIKAAQNLKIFYDNLMHITCLAHGVNREAEEIRLRFPLVNDLIINIKK</sequence>
<accession>A0A5N3ZZ00</accession>
<dbReference type="AlphaFoldDB" id="A0A5N3ZZ00"/>
<gene>
    <name evidence="1" type="ORF">PPYR_15364</name>
</gene>
<dbReference type="Proteomes" id="UP000327044">
    <property type="component" value="Unassembled WGS sequence"/>
</dbReference>
<feature type="non-terminal residue" evidence="1">
    <location>
        <position position="110"/>
    </location>
</feature>